<keyword evidence="2" id="KW-1185">Reference proteome</keyword>
<dbReference type="EMBL" id="OY731406">
    <property type="protein sequence ID" value="CAJ1974085.1"/>
    <property type="molecule type" value="Genomic_DNA"/>
</dbReference>
<gene>
    <name evidence="1" type="ORF">AYBTSS11_LOCUS26154</name>
</gene>
<evidence type="ECO:0000313" key="2">
    <source>
        <dbReference type="Proteomes" id="UP001189624"/>
    </source>
</evidence>
<proteinExistence type="predicted"/>
<name>A0AA86T4Y6_9FABA</name>
<sequence>MRQTRPGTYLSKECMSQNILNLLLDEIFVQKAESGTSSSKIIVILDSNFHPVKLQYIAAVTHCTQMIRTLAERLTTMSV</sequence>
<dbReference type="Proteomes" id="UP001189624">
    <property type="component" value="Chromosome 9"/>
</dbReference>
<dbReference type="Gramene" id="rna-AYBTSS11_LOCUS26154">
    <property type="protein sequence ID" value="CAJ1974085.1"/>
    <property type="gene ID" value="gene-AYBTSS11_LOCUS26154"/>
</dbReference>
<protein>
    <submittedName>
        <fullName evidence="1">Uncharacterized protein</fullName>
    </submittedName>
</protein>
<dbReference type="AlphaFoldDB" id="A0AA86T4Y6"/>
<evidence type="ECO:0000313" key="1">
    <source>
        <dbReference type="EMBL" id="CAJ1974085.1"/>
    </source>
</evidence>
<reference evidence="1" key="1">
    <citation type="submission" date="2023-10" db="EMBL/GenBank/DDBJ databases">
        <authorList>
            <person name="Domelevo Entfellner J.-B."/>
        </authorList>
    </citation>
    <scope>NUCLEOTIDE SEQUENCE</scope>
</reference>
<accession>A0AA86T4Y6</accession>
<organism evidence="1 2">
    <name type="scientific">Sphenostylis stenocarpa</name>
    <dbReference type="NCBI Taxonomy" id="92480"/>
    <lineage>
        <taxon>Eukaryota</taxon>
        <taxon>Viridiplantae</taxon>
        <taxon>Streptophyta</taxon>
        <taxon>Embryophyta</taxon>
        <taxon>Tracheophyta</taxon>
        <taxon>Spermatophyta</taxon>
        <taxon>Magnoliopsida</taxon>
        <taxon>eudicotyledons</taxon>
        <taxon>Gunneridae</taxon>
        <taxon>Pentapetalae</taxon>
        <taxon>rosids</taxon>
        <taxon>fabids</taxon>
        <taxon>Fabales</taxon>
        <taxon>Fabaceae</taxon>
        <taxon>Papilionoideae</taxon>
        <taxon>50 kb inversion clade</taxon>
        <taxon>NPAAA clade</taxon>
        <taxon>indigoferoid/millettioid clade</taxon>
        <taxon>Phaseoleae</taxon>
        <taxon>Sphenostylis</taxon>
    </lineage>
</organism>